<dbReference type="InterPro" id="IPR000873">
    <property type="entry name" value="AMP-dep_synth/lig_dom"/>
</dbReference>
<dbReference type="FunFam" id="3.40.50.12780:FF:000013">
    <property type="entry name" value="Long-chain-fatty-acid--AMP ligase FadD32"/>
    <property type="match status" value="1"/>
</dbReference>
<dbReference type="Proteomes" id="UP000017127">
    <property type="component" value="Unassembled WGS sequence"/>
</dbReference>
<dbReference type="GO" id="GO:0070566">
    <property type="term" value="F:adenylyltransferase activity"/>
    <property type="evidence" value="ECO:0007669"/>
    <property type="project" value="TreeGrafter"/>
</dbReference>
<keyword evidence="8" id="KW-1185">Reference proteome</keyword>
<dbReference type="GO" id="GO:0071766">
    <property type="term" value="P:Actinobacterium-type cell wall biogenesis"/>
    <property type="evidence" value="ECO:0007669"/>
    <property type="project" value="UniProtKB-ARBA"/>
</dbReference>
<dbReference type="Pfam" id="PF00501">
    <property type="entry name" value="AMP-binding"/>
    <property type="match status" value="1"/>
</dbReference>
<name>U7QJN1_9CYAN</name>
<dbReference type="AlphaFoldDB" id="U7QJN1"/>
<dbReference type="PATRIC" id="fig|1348334.3.peg.2647"/>
<evidence type="ECO:0000313" key="8">
    <source>
        <dbReference type="Proteomes" id="UP000017127"/>
    </source>
</evidence>
<dbReference type="PROSITE" id="PS00455">
    <property type="entry name" value="AMP_BINDING"/>
    <property type="match status" value="1"/>
</dbReference>
<dbReference type="Gene3D" id="1.10.1200.10">
    <property type="entry name" value="ACP-like"/>
    <property type="match status" value="1"/>
</dbReference>
<dbReference type="GO" id="GO:0005886">
    <property type="term" value="C:plasma membrane"/>
    <property type="evidence" value="ECO:0007669"/>
    <property type="project" value="TreeGrafter"/>
</dbReference>
<evidence type="ECO:0000256" key="4">
    <source>
        <dbReference type="ARBA" id="ARBA00023098"/>
    </source>
</evidence>
<dbReference type="GO" id="GO:0006633">
    <property type="term" value="P:fatty acid biosynthetic process"/>
    <property type="evidence" value="ECO:0007669"/>
    <property type="project" value="TreeGrafter"/>
</dbReference>
<evidence type="ECO:0000259" key="5">
    <source>
        <dbReference type="Pfam" id="PF00501"/>
    </source>
</evidence>
<evidence type="ECO:0000259" key="6">
    <source>
        <dbReference type="Pfam" id="PF23024"/>
    </source>
</evidence>
<dbReference type="InterPro" id="IPR045851">
    <property type="entry name" value="AMP-bd_C_sf"/>
</dbReference>
<dbReference type="InterPro" id="IPR025110">
    <property type="entry name" value="AMP-bd_C"/>
</dbReference>
<dbReference type="SUPFAM" id="SSF56801">
    <property type="entry name" value="Acetyl-CoA synthetase-like"/>
    <property type="match status" value="1"/>
</dbReference>
<organism evidence="7 8">
    <name type="scientific">Lyngbya aestuarii BL J</name>
    <dbReference type="NCBI Taxonomy" id="1348334"/>
    <lineage>
        <taxon>Bacteria</taxon>
        <taxon>Bacillati</taxon>
        <taxon>Cyanobacteriota</taxon>
        <taxon>Cyanophyceae</taxon>
        <taxon>Oscillatoriophycideae</taxon>
        <taxon>Oscillatoriales</taxon>
        <taxon>Microcoleaceae</taxon>
        <taxon>Lyngbya</taxon>
    </lineage>
</organism>
<keyword evidence="3" id="KW-0276">Fatty acid metabolism</keyword>
<comment type="caution">
    <text evidence="7">The sequence shown here is derived from an EMBL/GenBank/DDBJ whole genome shotgun (WGS) entry which is preliminary data.</text>
</comment>
<dbReference type="EMBL" id="AUZM01000023">
    <property type="protein sequence ID" value="ERT07310.1"/>
    <property type="molecule type" value="Genomic_DNA"/>
</dbReference>
<dbReference type="InterPro" id="IPR020845">
    <property type="entry name" value="AMP-binding_CS"/>
</dbReference>
<dbReference type="InterPro" id="IPR036736">
    <property type="entry name" value="ACP-like_sf"/>
</dbReference>
<sequence length="513" mass="57572">MISSDNINPSLASDWQTTKLSEDTLAFLQYTSGSTGQPKGVMVSHGNIIHNCTLIKELFQNTPEDIGVSWLPHYHDMGLIGGILQPIYLGRPMILMSPFDFQKKPIRWLQAISRYKATTSGGPNFAYDWCASKIKPSELEELDLSSWKLAFVGAEPVRAETIENFTNKFKTCGFESIAFYPCYGMAETTLIVSGGLKTRPPAICQVDAEALEQNRVVLTNNAEKPHRKLTSIGKPKLNHTISIVDPTSLTKCSEGQVGEILVSGASVTLGYWNRPQQSQETFVNYIPDEGEKPFLRTGDLGFLQNGELFVTGRLKDLIIIHGRNHYPQDIESTVSKSHPSLKKAPGAAFSVELAGKEKLVIVQEIERSGWRKLNTNEAIAAIRQAITQEHDLQPYAIMLLKPSSIPRTPSGKIKRHGCRKKFIEKSLNVMAEWTINYKDSHKLWMINQEIERLNQIVCNHKSVVEPTQKQRQPSTQLETIQSWLTSQLGQRLKLDPQQIDLRKPFGDYGLDSL</sequence>
<dbReference type="PANTHER" id="PTHR22754:SF32">
    <property type="entry name" value="DISCO-INTERACTING PROTEIN 2"/>
    <property type="match status" value="1"/>
</dbReference>
<dbReference type="InterPro" id="IPR040097">
    <property type="entry name" value="FAAL/FAAC"/>
</dbReference>
<keyword evidence="2" id="KW-0436">Ligase</keyword>
<dbReference type="InterPro" id="IPR042099">
    <property type="entry name" value="ANL_N_sf"/>
</dbReference>
<dbReference type="GO" id="GO:0016874">
    <property type="term" value="F:ligase activity"/>
    <property type="evidence" value="ECO:0007669"/>
    <property type="project" value="UniProtKB-KW"/>
</dbReference>
<comment type="similarity">
    <text evidence="1">Belongs to the ATP-dependent AMP-binding enzyme family.</text>
</comment>
<feature type="domain" description="AMP-dependent synthetase/ligase" evidence="5">
    <location>
        <begin position="17"/>
        <end position="272"/>
    </location>
</feature>
<dbReference type="Gene3D" id="3.30.300.30">
    <property type="match status" value="1"/>
</dbReference>
<gene>
    <name evidence="7" type="ORF">M595_2734</name>
</gene>
<keyword evidence="4" id="KW-0443">Lipid metabolism</keyword>
<protein>
    <submittedName>
        <fullName evidence="7">AMP-binding enzyme family protein</fullName>
    </submittedName>
</protein>
<accession>U7QJN1</accession>
<dbReference type="Gene3D" id="3.40.50.12780">
    <property type="entry name" value="N-terminal domain of ligase-like"/>
    <property type="match status" value="1"/>
</dbReference>
<dbReference type="PANTHER" id="PTHR22754">
    <property type="entry name" value="DISCO-INTERACTING PROTEIN 2 DIP2 -RELATED"/>
    <property type="match status" value="1"/>
</dbReference>
<evidence type="ECO:0000256" key="1">
    <source>
        <dbReference type="ARBA" id="ARBA00006432"/>
    </source>
</evidence>
<dbReference type="Pfam" id="PF23024">
    <property type="entry name" value="AMP-dom_DIP2-like"/>
    <property type="match status" value="1"/>
</dbReference>
<reference evidence="7 8" key="1">
    <citation type="journal article" date="2013" name="Front. Microbiol.">
        <title>Comparative genomic analyses of the cyanobacterium, Lyngbya aestuarii BL J, a powerful hydrogen producer.</title>
        <authorList>
            <person name="Kothari A."/>
            <person name="Vaughn M."/>
            <person name="Garcia-Pichel F."/>
        </authorList>
    </citation>
    <scope>NUCLEOTIDE SEQUENCE [LARGE SCALE GENOMIC DNA]</scope>
    <source>
        <strain evidence="7 8">BL J</strain>
    </source>
</reference>
<feature type="domain" description="AMP-binding enzyme C-terminal" evidence="6">
    <location>
        <begin position="316"/>
        <end position="431"/>
    </location>
</feature>
<evidence type="ECO:0000256" key="3">
    <source>
        <dbReference type="ARBA" id="ARBA00022832"/>
    </source>
</evidence>
<evidence type="ECO:0000313" key="7">
    <source>
        <dbReference type="EMBL" id="ERT07310.1"/>
    </source>
</evidence>
<dbReference type="CDD" id="cd05931">
    <property type="entry name" value="FAAL"/>
    <property type="match status" value="1"/>
</dbReference>
<proteinExistence type="inferred from homology"/>
<evidence type="ECO:0000256" key="2">
    <source>
        <dbReference type="ARBA" id="ARBA00022598"/>
    </source>
</evidence>